<dbReference type="InterPro" id="IPR003156">
    <property type="entry name" value="DHHA1_dom"/>
</dbReference>
<dbReference type="AlphaFoldDB" id="A0AAV5G4V9"/>
<dbReference type="PANTHER" id="PTHR47618:SF1">
    <property type="entry name" value="BIFUNCTIONAL OLIGORIBONUCLEASE AND PAP PHOSPHATASE NRNA"/>
    <property type="match status" value="1"/>
</dbReference>
<evidence type="ECO:0000259" key="2">
    <source>
        <dbReference type="Pfam" id="PF02272"/>
    </source>
</evidence>
<comment type="caution">
    <text evidence="3">The sequence shown here is derived from an EMBL/GenBank/DDBJ whole genome shotgun (WGS) entry which is preliminary data.</text>
</comment>
<accession>A0AAV5G4V9</accession>
<dbReference type="Gene3D" id="3.10.310.30">
    <property type="match status" value="1"/>
</dbReference>
<organism evidence="3 4">
    <name type="scientific">Corynebacterium ammoniagenes</name>
    <name type="common">Brevibacterium ammoniagenes</name>
    <dbReference type="NCBI Taxonomy" id="1697"/>
    <lineage>
        <taxon>Bacteria</taxon>
        <taxon>Bacillati</taxon>
        <taxon>Actinomycetota</taxon>
        <taxon>Actinomycetes</taxon>
        <taxon>Mycobacteriales</taxon>
        <taxon>Corynebacteriaceae</taxon>
        <taxon>Corynebacterium</taxon>
    </lineage>
</organism>
<feature type="domain" description="DHHA1" evidence="2">
    <location>
        <begin position="238"/>
        <end position="313"/>
    </location>
</feature>
<dbReference type="Pfam" id="PF02272">
    <property type="entry name" value="DHHA1"/>
    <property type="match status" value="1"/>
</dbReference>
<dbReference type="Proteomes" id="UP001054925">
    <property type="component" value="Unassembled WGS sequence"/>
</dbReference>
<protein>
    <submittedName>
        <fullName evidence="3">Exopolyphosphatase</fullName>
    </submittedName>
</protein>
<proteinExistence type="predicted"/>
<reference evidence="3" key="1">
    <citation type="submission" date="2021-12" db="EMBL/GenBank/DDBJ databases">
        <title>Draft genome sequence of Corynebacterium ammoniagenes strain T-723.</title>
        <authorList>
            <person name="Matsuzawa M."/>
            <person name="Hiratani M."/>
            <person name="Abe I."/>
            <person name="Tsuji Y."/>
            <person name="Nakamura J."/>
        </authorList>
    </citation>
    <scope>NUCLEOTIDE SEQUENCE</scope>
    <source>
        <strain evidence="3">T-723</strain>
    </source>
</reference>
<feature type="domain" description="DDH" evidence="1">
    <location>
        <begin position="17"/>
        <end position="161"/>
    </location>
</feature>
<dbReference type="GO" id="GO:0003676">
    <property type="term" value="F:nucleic acid binding"/>
    <property type="evidence" value="ECO:0007669"/>
    <property type="project" value="InterPro"/>
</dbReference>
<evidence type="ECO:0000259" key="1">
    <source>
        <dbReference type="Pfam" id="PF01368"/>
    </source>
</evidence>
<name>A0AAV5G4V9_CORAM</name>
<sequence>MSSISEVVGALQEADSVCIVAHLRPDADALGSMATLRLAMEQLGKTTRCVVGQDWPISENLFTIPGTETVEVVTALPQGYDLYVTVDCGSLDRTGFLAPGLAKMIRRGKVVCIDHHASNHGFGNINLVDVACESTTTVLAPVLEELGVSLNADIAHAMYAGLVTDTGSFRWGRPYMHTFAGQLMEYGLDTKQISVDLMDSNTAEDLQMLGRVLADVEIIPAGEHTMAVLVGRYDVISGHSDSAVETMVDFVRALDGTDLGVVFKEQVPGFWAVSLRSNGVNCAQVAARLGGGGHVPAAGYSTRGEPEEIIAELADIVGQF</sequence>
<dbReference type="InterPro" id="IPR051319">
    <property type="entry name" value="Oligoribo/pAp-PDE_c-di-AMP_PDE"/>
</dbReference>
<dbReference type="RefSeq" id="WP_236163665.1">
    <property type="nucleotide sequence ID" value="NZ_BQKK01000001.1"/>
</dbReference>
<dbReference type="PANTHER" id="PTHR47618">
    <property type="entry name" value="BIFUNCTIONAL OLIGORIBONUCLEASE AND PAP PHOSPHATASE NRNA"/>
    <property type="match status" value="1"/>
</dbReference>
<dbReference type="Gene3D" id="3.90.1640.10">
    <property type="entry name" value="inorganic pyrophosphatase (n-terminal core)"/>
    <property type="match status" value="1"/>
</dbReference>
<dbReference type="SUPFAM" id="SSF64182">
    <property type="entry name" value="DHH phosphoesterases"/>
    <property type="match status" value="1"/>
</dbReference>
<evidence type="ECO:0000313" key="3">
    <source>
        <dbReference type="EMBL" id="GJN42266.1"/>
    </source>
</evidence>
<dbReference type="InterPro" id="IPR038763">
    <property type="entry name" value="DHH_sf"/>
</dbReference>
<gene>
    <name evidence="3" type="ORF">CAT723_07450</name>
</gene>
<evidence type="ECO:0000313" key="4">
    <source>
        <dbReference type="Proteomes" id="UP001054925"/>
    </source>
</evidence>
<dbReference type="InterPro" id="IPR001667">
    <property type="entry name" value="DDH_dom"/>
</dbReference>
<dbReference type="Pfam" id="PF01368">
    <property type="entry name" value="DHH"/>
    <property type="match status" value="1"/>
</dbReference>
<dbReference type="EMBL" id="BQKK01000001">
    <property type="protein sequence ID" value="GJN42266.1"/>
    <property type="molecule type" value="Genomic_DNA"/>
</dbReference>